<organism evidence="2 3">
    <name type="scientific">Sphingobium yanoikuyae</name>
    <name type="common">Sphingomonas yanoikuyae</name>
    <dbReference type="NCBI Taxonomy" id="13690"/>
    <lineage>
        <taxon>Bacteria</taxon>
        <taxon>Pseudomonadati</taxon>
        <taxon>Pseudomonadota</taxon>
        <taxon>Alphaproteobacteria</taxon>
        <taxon>Sphingomonadales</taxon>
        <taxon>Sphingomonadaceae</taxon>
        <taxon>Sphingobium</taxon>
    </lineage>
</organism>
<dbReference type="GeneID" id="57776702"/>
<dbReference type="KEGG" id="sya:A6768_07620"/>
<evidence type="ECO:0000313" key="2">
    <source>
        <dbReference type="EMBL" id="ATI79900.1"/>
    </source>
</evidence>
<name>A0A291MYC6_SPHYA</name>
<gene>
    <name evidence="2" type="ORF">A6768_07620</name>
</gene>
<evidence type="ECO:0000313" key="3">
    <source>
        <dbReference type="Proteomes" id="UP000219422"/>
    </source>
</evidence>
<keyword evidence="1" id="KW-0472">Membrane</keyword>
<proteinExistence type="predicted"/>
<reference evidence="2 3" key="1">
    <citation type="submission" date="2017-10" db="EMBL/GenBank/DDBJ databases">
        <title>Sphingobium yanoikuyae S72.</title>
        <authorList>
            <person name="Sanchez E."/>
            <person name="Bustos P."/>
            <person name="Mendoza P."/>
            <person name="Guo X."/>
            <person name="Mendoza A."/>
        </authorList>
    </citation>
    <scope>NUCLEOTIDE SEQUENCE [LARGE SCALE GENOMIC DNA]</scope>
    <source>
        <strain evidence="2 3">S72</strain>
    </source>
</reference>
<sequence length="110" mass="11455">MLIDQHLRTLSITGIALFAVATVLFGTRSSPAAIYIGALVWRLGFGSAATLFQTALARAAGSAADVAQAMIVTVWNFTIPGGAILDGTLLERVRASSLPWLALVRLTATG</sequence>
<evidence type="ECO:0000256" key="1">
    <source>
        <dbReference type="SAM" id="Phobius"/>
    </source>
</evidence>
<accession>A0A291MYC6</accession>
<dbReference type="EMBL" id="CP023741">
    <property type="protein sequence ID" value="ATI79900.1"/>
    <property type="molecule type" value="Genomic_DNA"/>
</dbReference>
<feature type="transmembrane region" description="Helical" evidence="1">
    <location>
        <begin position="32"/>
        <end position="52"/>
    </location>
</feature>
<dbReference type="Proteomes" id="UP000219422">
    <property type="component" value="Chromosome"/>
</dbReference>
<feature type="transmembrane region" description="Helical" evidence="1">
    <location>
        <begin position="7"/>
        <end position="26"/>
    </location>
</feature>
<protein>
    <recommendedName>
        <fullName evidence="4">MFS transporter</fullName>
    </recommendedName>
</protein>
<dbReference type="SUPFAM" id="SSF103473">
    <property type="entry name" value="MFS general substrate transporter"/>
    <property type="match status" value="1"/>
</dbReference>
<keyword evidence="1" id="KW-1133">Transmembrane helix</keyword>
<evidence type="ECO:0008006" key="4">
    <source>
        <dbReference type="Google" id="ProtNLM"/>
    </source>
</evidence>
<dbReference type="AlphaFoldDB" id="A0A291MYC6"/>
<dbReference type="RefSeq" id="WP_097383152.1">
    <property type="nucleotide sequence ID" value="NZ_CP023741.1"/>
</dbReference>
<keyword evidence="1" id="KW-0812">Transmembrane</keyword>
<dbReference type="InterPro" id="IPR036259">
    <property type="entry name" value="MFS_trans_sf"/>
</dbReference>